<reference evidence="4 5" key="1">
    <citation type="submission" date="2020-08" db="EMBL/GenBank/DDBJ databases">
        <title>Complete Genome Sequence of Effusibacillus dendaii Strain skT53, Isolated from Farmland soil.</title>
        <authorList>
            <person name="Konishi T."/>
            <person name="Kawasaki H."/>
        </authorList>
    </citation>
    <scope>NUCLEOTIDE SEQUENCE [LARGE SCALE GENOMIC DNA]</scope>
    <source>
        <strain evidence="5">skT53</strain>
    </source>
</reference>
<keyword evidence="5" id="KW-1185">Reference proteome</keyword>
<comment type="subcellular location">
    <subcellularLocation>
        <location evidence="2">Cytoplasm</location>
    </subcellularLocation>
</comment>
<accession>A0A7I8DGF9</accession>
<keyword evidence="3" id="KW-0472">Membrane</keyword>
<dbReference type="InterPro" id="IPR038136">
    <property type="entry name" value="CofD-like_dom_sf"/>
</dbReference>
<dbReference type="GO" id="GO:0005737">
    <property type="term" value="C:cytoplasm"/>
    <property type="evidence" value="ECO:0007669"/>
    <property type="project" value="UniProtKB-SubCell"/>
</dbReference>
<dbReference type="RefSeq" id="WP_200758480.1">
    <property type="nucleotide sequence ID" value="NZ_AP023366.1"/>
</dbReference>
<dbReference type="InterPro" id="IPR002882">
    <property type="entry name" value="CofD"/>
</dbReference>
<dbReference type="GO" id="GO:0043743">
    <property type="term" value="F:LPPG:FO 2-phospho-L-lactate transferase activity"/>
    <property type="evidence" value="ECO:0007669"/>
    <property type="project" value="InterPro"/>
</dbReference>
<feature type="transmembrane region" description="Helical" evidence="3">
    <location>
        <begin position="32"/>
        <end position="53"/>
    </location>
</feature>
<dbReference type="SUPFAM" id="SSF142338">
    <property type="entry name" value="CofD-like"/>
    <property type="match status" value="1"/>
</dbReference>
<evidence type="ECO:0000313" key="4">
    <source>
        <dbReference type="EMBL" id="BCJ87946.1"/>
    </source>
</evidence>
<dbReference type="HAMAP" id="MF_00973">
    <property type="entry name" value="Gluconeogen_factor"/>
    <property type="match status" value="1"/>
</dbReference>
<sequence length="383" mass="41259">MIKKWWLLAWTLCVFGLGLITAGAGLKSVTGQASVIGLACLLVGSGLLSLGWWRDEQLGRKELLAKLGRPKIVVIGGGTGLSVLLRGLKEYEVDITAVVTVADDGGSSGRLRSDLRIPPPGDIRNCLVALADTEPLLEKLFQQRFQTGEGLAGHSFGNLFIAAMTDVTGDFETAIRETSRVLAVRGRVLPASGQEIVLKAHMTDGTIVAGESQIPNVGKKIEKVEIEPADASPLPEVIHALQQADAILVGPGSLYTSILPNLLVPGMADTIRASKAKKVYICNVMTQPGETDDYTASMHLKAIHDHVGSGLFDYVFVNSAPIPPAVIEQYREKRAAPVEADTWNLQQMGLQVVARNFLHYAIYARHDAKQISEQVLSILTKNI</sequence>
<keyword evidence="3" id="KW-1133">Transmembrane helix</keyword>
<evidence type="ECO:0000256" key="2">
    <source>
        <dbReference type="HAMAP-Rule" id="MF_00973"/>
    </source>
</evidence>
<name>A0A7I8DGF9_9BACL</name>
<dbReference type="CDD" id="cd07187">
    <property type="entry name" value="YvcK_like"/>
    <property type="match status" value="1"/>
</dbReference>
<comment type="similarity">
    <text evidence="2">Belongs to the gluconeogenesis factor family.</text>
</comment>
<dbReference type="PANTHER" id="PTHR30135:SF3">
    <property type="entry name" value="GLUCONEOGENESIS FACTOR-RELATED"/>
    <property type="match status" value="1"/>
</dbReference>
<keyword evidence="3" id="KW-0812">Transmembrane</keyword>
<evidence type="ECO:0000313" key="5">
    <source>
        <dbReference type="Proteomes" id="UP000593802"/>
    </source>
</evidence>
<organism evidence="4 5">
    <name type="scientific">Effusibacillus dendaii</name>
    <dbReference type="NCBI Taxonomy" id="2743772"/>
    <lineage>
        <taxon>Bacteria</taxon>
        <taxon>Bacillati</taxon>
        <taxon>Bacillota</taxon>
        <taxon>Bacilli</taxon>
        <taxon>Bacillales</taxon>
        <taxon>Alicyclobacillaceae</taxon>
        <taxon>Effusibacillus</taxon>
    </lineage>
</organism>
<dbReference type="Proteomes" id="UP000593802">
    <property type="component" value="Chromosome"/>
</dbReference>
<evidence type="ECO:0000256" key="1">
    <source>
        <dbReference type="ARBA" id="ARBA00022490"/>
    </source>
</evidence>
<dbReference type="AlphaFoldDB" id="A0A7I8DGF9"/>
<dbReference type="Gene3D" id="3.40.50.10680">
    <property type="entry name" value="CofD-like domains"/>
    <property type="match status" value="1"/>
</dbReference>
<gene>
    <name evidence="4" type="primary">mgfK</name>
    <name evidence="4" type="ORF">skT53_29310</name>
</gene>
<dbReference type="EMBL" id="AP023366">
    <property type="protein sequence ID" value="BCJ87946.1"/>
    <property type="molecule type" value="Genomic_DNA"/>
</dbReference>
<comment type="function">
    <text evidence="2">Required for morphogenesis under gluconeogenic growth conditions.</text>
</comment>
<protein>
    <recommendedName>
        <fullName evidence="2">Gluconeogenesis factor</fullName>
    </recommendedName>
</protein>
<proteinExistence type="inferred from homology"/>
<dbReference type="NCBIfam" id="TIGR01826">
    <property type="entry name" value="CofD_related"/>
    <property type="match status" value="1"/>
</dbReference>
<evidence type="ECO:0000256" key="3">
    <source>
        <dbReference type="SAM" id="Phobius"/>
    </source>
</evidence>
<dbReference type="GO" id="GO:0008360">
    <property type="term" value="P:regulation of cell shape"/>
    <property type="evidence" value="ECO:0007669"/>
    <property type="project" value="UniProtKB-UniRule"/>
</dbReference>
<dbReference type="PANTHER" id="PTHR30135">
    <property type="entry name" value="UNCHARACTERIZED PROTEIN YVCK-RELATED"/>
    <property type="match status" value="1"/>
</dbReference>
<keyword evidence="1 2" id="KW-0963">Cytoplasm</keyword>
<dbReference type="InterPro" id="IPR010119">
    <property type="entry name" value="Gluconeogen_factor"/>
</dbReference>
<dbReference type="KEGG" id="eff:skT53_29310"/>
<dbReference type="Pfam" id="PF01933">
    <property type="entry name" value="CofD"/>
    <property type="match status" value="1"/>
</dbReference>